<proteinExistence type="predicted"/>
<organism evidence="2 3">
    <name type="scientific">Halomicrobium mukohataei</name>
    <dbReference type="NCBI Taxonomy" id="57705"/>
    <lineage>
        <taxon>Archaea</taxon>
        <taxon>Methanobacteriati</taxon>
        <taxon>Methanobacteriota</taxon>
        <taxon>Stenosarchaea group</taxon>
        <taxon>Halobacteria</taxon>
        <taxon>Halobacteriales</taxon>
        <taxon>Haloarculaceae</taxon>
        <taxon>Halomicrobium</taxon>
    </lineage>
</organism>
<accession>A0A4D6K8W3</accession>
<evidence type="ECO:0000313" key="2">
    <source>
        <dbReference type="EMBL" id="QCD64124.1"/>
    </source>
</evidence>
<evidence type="ECO:0000256" key="1">
    <source>
        <dbReference type="SAM" id="MobiDB-lite"/>
    </source>
</evidence>
<dbReference type="EMBL" id="CP039375">
    <property type="protein sequence ID" value="QCD64124.1"/>
    <property type="molecule type" value="Genomic_DNA"/>
</dbReference>
<name>A0A4D6K8W3_9EURY</name>
<sequence>MGRSRDASLSGRAVPRRRSVTPRSHSGARTPRGRGRAIVLSYVRNDAWTFRCAQKTCVEEYLHGLLGGATAVF</sequence>
<dbReference type="Proteomes" id="UP000297053">
    <property type="component" value="Chromosome"/>
</dbReference>
<feature type="region of interest" description="Disordered" evidence="1">
    <location>
        <begin position="1"/>
        <end position="32"/>
    </location>
</feature>
<dbReference type="AlphaFoldDB" id="A0A4D6K8W3"/>
<dbReference type="KEGG" id="halz:E5139_00205"/>
<reference evidence="2 3" key="2">
    <citation type="submission" date="2019-04" db="EMBL/GenBank/DDBJ databases">
        <authorList>
            <person name="Yang S."/>
            <person name="Wei W."/>
        </authorList>
    </citation>
    <scope>NUCLEOTIDE SEQUENCE [LARGE SCALE GENOMIC DNA]</scope>
    <source>
        <strain evidence="3">ZP60</strain>
    </source>
</reference>
<dbReference type="RefSeq" id="WP_049940838.1">
    <property type="nucleotide sequence ID" value="NZ_CP039375.1"/>
</dbReference>
<reference evidence="2 3" key="1">
    <citation type="submission" date="2019-04" db="EMBL/GenBank/DDBJ databases">
        <title>Complete genome sequence of Arthrobacter sp. ZXY-2 associated with effective atrazine degradation and salt adaptation.</title>
        <authorList>
            <person name="Zhao X."/>
        </authorList>
    </citation>
    <scope>NUCLEOTIDE SEQUENCE [LARGE SCALE GENOMIC DNA]</scope>
    <source>
        <strain evidence="3">ZP60</strain>
    </source>
</reference>
<gene>
    <name evidence="2" type="ORF">E5139_00205</name>
</gene>
<dbReference type="GeneID" id="42177312"/>
<evidence type="ECO:0000313" key="3">
    <source>
        <dbReference type="Proteomes" id="UP000297053"/>
    </source>
</evidence>
<protein>
    <submittedName>
        <fullName evidence="2">Uncharacterized protein</fullName>
    </submittedName>
</protein>